<evidence type="ECO:0000256" key="6">
    <source>
        <dbReference type="ARBA" id="ARBA00023002"/>
    </source>
</evidence>
<dbReference type="Gene3D" id="3.50.50.60">
    <property type="entry name" value="FAD/NAD(P)-binding domain"/>
    <property type="match status" value="1"/>
</dbReference>
<protein>
    <recommendedName>
        <fullName evidence="10">Cyclohexanone monooxygenase</fullName>
    </recommendedName>
</protein>
<keyword evidence="3" id="KW-0285">Flavoprotein</keyword>
<dbReference type="PANTHER" id="PTHR43098:SF3">
    <property type="entry name" value="L-ORNITHINE N(5)-MONOOXYGENASE-RELATED"/>
    <property type="match status" value="1"/>
</dbReference>
<evidence type="ECO:0000256" key="1">
    <source>
        <dbReference type="ARBA" id="ARBA00001974"/>
    </source>
</evidence>
<sequence length="147" mass="16256">MAIRGRDGRLLADEWTHGPRTLLGLAVHGFPNFFTMTGPGSTTVLSNVLRAIEHHAEWLVDLLDHARARDLVTIEATAAAQQDWTEQVRAAAARTLYRFADSYYVGANIPGKARGLIPYSGGLDRYRAICADIASDKYRGFDLARVR</sequence>
<evidence type="ECO:0000256" key="4">
    <source>
        <dbReference type="ARBA" id="ARBA00022827"/>
    </source>
</evidence>
<keyword evidence="4" id="KW-0274">FAD</keyword>
<organism evidence="8 9">
    <name type="scientific">Nocardia pulmonis</name>
    <dbReference type="NCBI Taxonomy" id="2951408"/>
    <lineage>
        <taxon>Bacteria</taxon>
        <taxon>Bacillati</taxon>
        <taxon>Actinomycetota</taxon>
        <taxon>Actinomycetes</taxon>
        <taxon>Mycobacteriales</taxon>
        <taxon>Nocardiaceae</taxon>
        <taxon>Nocardia</taxon>
    </lineage>
</organism>
<evidence type="ECO:0000256" key="3">
    <source>
        <dbReference type="ARBA" id="ARBA00022630"/>
    </source>
</evidence>
<keyword evidence="6" id="KW-0560">Oxidoreductase</keyword>
<comment type="similarity">
    <text evidence="2">Belongs to the FAD-binding monooxygenase family.</text>
</comment>
<evidence type="ECO:0000313" key="9">
    <source>
        <dbReference type="Proteomes" id="UP001139157"/>
    </source>
</evidence>
<comment type="cofactor">
    <cofactor evidence="1">
        <name>FAD</name>
        <dbReference type="ChEBI" id="CHEBI:57692"/>
    </cofactor>
</comment>
<dbReference type="Proteomes" id="UP001139157">
    <property type="component" value="Unassembled WGS sequence"/>
</dbReference>
<dbReference type="EMBL" id="JAMRXG010000002">
    <property type="protein sequence ID" value="MCM6772644.1"/>
    <property type="molecule type" value="Genomic_DNA"/>
</dbReference>
<dbReference type="PANTHER" id="PTHR43098">
    <property type="entry name" value="L-ORNITHINE N(5)-MONOOXYGENASE-RELATED"/>
    <property type="match status" value="1"/>
</dbReference>
<proteinExistence type="inferred from homology"/>
<evidence type="ECO:0000313" key="8">
    <source>
        <dbReference type="EMBL" id="MCM6772644.1"/>
    </source>
</evidence>
<name>A0A9X2IVM6_9NOCA</name>
<dbReference type="GO" id="GO:0016709">
    <property type="term" value="F:oxidoreductase activity, acting on paired donors, with incorporation or reduction of molecular oxygen, NAD(P)H as one donor, and incorporation of one atom of oxygen"/>
    <property type="evidence" value="ECO:0007669"/>
    <property type="project" value="UniProtKB-ARBA"/>
</dbReference>
<dbReference type="RefSeq" id="WP_251909593.1">
    <property type="nucleotide sequence ID" value="NZ_JAMRXG010000002.1"/>
</dbReference>
<dbReference type="SUPFAM" id="SSF51905">
    <property type="entry name" value="FAD/NAD(P)-binding domain"/>
    <property type="match status" value="1"/>
</dbReference>
<dbReference type="AlphaFoldDB" id="A0A9X2IVM6"/>
<comment type="caution">
    <text evidence="8">The sequence shown here is derived from an EMBL/GenBank/DDBJ whole genome shotgun (WGS) entry which is preliminary data.</text>
</comment>
<dbReference type="InterPro" id="IPR050775">
    <property type="entry name" value="FAD-binding_Monooxygenases"/>
</dbReference>
<evidence type="ECO:0000256" key="2">
    <source>
        <dbReference type="ARBA" id="ARBA00010139"/>
    </source>
</evidence>
<reference evidence="8" key="1">
    <citation type="submission" date="2022-06" db="EMBL/GenBank/DDBJ databases">
        <title>Novel species in genus nocardia.</title>
        <authorList>
            <person name="Li F."/>
        </authorList>
    </citation>
    <scope>NUCLEOTIDE SEQUENCE</scope>
    <source>
        <strain evidence="8">CDC141</strain>
    </source>
</reference>
<keyword evidence="5" id="KW-0521">NADP</keyword>
<gene>
    <name evidence="8" type="ORF">NDR86_04040</name>
</gene>
<dbReference type="InterPro" id="IPR036188">
    <property type="entry name" value="FAD/NAD-bd_sf"/>
</dbReference>
<accession>A0A9X2IVM6</accession>
<evidence type="ECO:0008006" key="10">
    <source>
        <dbReference type="Google" id="ProtNLM"/>
    </source>
</evidence>
<evidence type="ECO:0000256" key="7">
    <source>
        <dbReference type="ARBA" id="ARBA00023033"/>
    </source>
</evidence>
<keyword evidence="9" id="KW-1185">Reference proteome</keyword>
<keyword evidence="7" id="KW-0503">Monooxygenase</keyword>
<evidence type="ECO:0000256" key="5">
    <source>
        <dbReference type="ARBA" id="ARBA00022857"/>
    </source>
</evidence>